<dbReference type="AlphaFoldDB" id="A0AAV4N9H7"/>
<protein>
    <submittedName>
        <fullName evidence="1">Uncharacterized protein</fullName>
    </submittedName>
</protein>
<dbReference type="Proteomes" id="UP001054945">
    <property type="component" value="Unassembled WGS sequence"/>
</dbReference>
<evidence type="ECO:0000313" key="2">
    <source>
        <dbReference type="Proteomes" id="UP001054945"/>
    </source>
</evidence>
<name>A0AAV4N9H7_CAEEX</name>
<evidence type="ECO:0000313" key="1">
    <source>
        <dbReference type="EMBL" id="GIX81459.1"/>
    </source>
</evidence>
<dbReference type="EMBL" id="BPLR01003131">
    <property type="protein sequence ID" value="GIX81459.1"/>
    <property type="molecule type" value="Genomic_DNA"/>
</dbReference>
<comment type="caution">
    <text evidence="1">The sequence shown here is derived from an EMBL/GenBank/DDBJ whole genome shotgun (WGS) entry which is preliminary data.</text>
</comment>
<proteinExistence type="predicted"/>
<accession>A0AAV4N9H7</accession>
<organism evidence="1 2">
    <name type="scientific">Caerostris extrusa</name>
    <name type="common">Bark spider</name>
    <name type="synonym">Caerostris bankana</name>
    <dbReference type="NCBI Taxonomy" id="172846"/>
    <lineage>
        <taxon>Eukaryota</taxon>
        <taxon>Metazoa</taxon>
        <taxon>Ecdysozoa</taxon>
        <taxon>Arthropoda</taxon>
        <taxon>Chelicerata</taxon>
        <taxon>Arachnida</taxon>
        <taxon>Araneae</taxon>
        <taxon>Araneomorphae</taxon>
        <taxon>Entelegynae</taxon>
        <taxon>Araneoidea</taxon>
        <taxon>Araneidae</taxon>
        <taxon>Caerostris</taxon>
    </lineage>
</organism>
<gene>
    <name evidence="1" type="ORF">CEXT_540591</name>
</gene>
<sequence length="85" mass="9977">MWFLRDGLHGWCGMVRMYGWYMYELTSDVWMRIVCPTLELDGDIADSRIDRDWSQVSIGMNKAPLTPHSGDRDDVSYFPLLLWTS</sequence>
<keyword evidence="2" id="KW-1185">Reference proteome</keyword>
<reference evidence="1 2" key="1">
    <citation type="submission" date="2021-06" db="EMBL/GenBank/DDBJ databases">
        <title>Caerostris extrusa draft genome.</title>
        <authorList>
            <person name="Kono N."/>
            <person name="Arakawa K."/>
        </authorList>
    </citation>
    <scope>NUCLEOTIDE SEQUENCE [LARGE SCALE GENOMIC DNA]</scope>
</reference>